<name>A0A3G2R2R0_9FIRM</name>
<dbReference type="Proteomes" id="UP000280960">
    <property type="component" value="Chromosome"/>
</dbReference>
<organism evidence="1 2">
    <name type="scientific">Biomaibacter acetigenes</name>
    <dbReference type="NCBI Taxonomy" id="2316383"/>
    <lineage>
        <taxon>Bacteria</taxon>
        <taxon>Bacillati</taxon>
        <taxon>Bacillota</taxon>
        <taxon>Clostridia</taxon>
        <taxon>Thermosediminibacterales</taxon>
        <taxon>Tepidanaerobacteraceae</taxon>
        <taxon>Biomaibacter</taxon>
    </lineage>
</organism>
<evidence type="ECO:0000313" key="2">
    <source>
        <dbReference type="Proteomes" id="UP000280960"/>
    </source>
</evidence>
<keyword evidence="2" id="KW-1185">Reference proteome</keyword>
<dbReference type="SUPFAM" id="SSF51556">
    <property type="entry name" value="Metallo-dependent hydrolases"/>
    <property type="match status" value="1"/>
</dbReference>
<reference evidence="1 2" key="1">
    <citation type="submission" date="2018-10" db="EMBL/GenBank/DDBJ databases">
        <authorList>
            <person name="Zhang X."/>
        </authorList>
    </citation>
    <scope>NUCLEOTIDE SEQUENCE [LARGE SCALE GENOMIC DNA]</scope>
    <source>
        <strain evidence="1 2">SK-G1</strain>
    </source>
</reference>
<dbReference type="InterPro" id="IPR032466">
    <property type="entry name" value="Metal_Hydrolase"/>
</dbReference>
<dbReference type="Gene3D" id="3.20.20.140">
    <property type="entry name" value="Metal-dependent hydrolases"/>
    <property type="match status" value="1"/>
</dbReference>
<dbReference type="EMBL" id="CP033169">
    <property type="protein sequence ID" value="AYO29730.1"/>
    <property type="molecule type" value="Genomic_DNA"/>
</dbReference>
<evidence type="ECO:0000313" key="1">
    <source>
        <dbReference type="EMBL" id="AYO29730.1"/>
    </source>
</evidence>
<dbReference type="PANTHER" id="PTHR10443">
    <property type="entry name" value="MICROSOMAL DIPEPTIDASE"/>
    <property type="match status" value="1"/>
</dbReference>
<dbReference type="Pfam" id="PF01244">
    <property type="entry name" value="Peptidase_M19"/>
    <property type="match status" value="1"/>
</dbReference>
<sequence>MLRIYHELSVRLLTLMWNNRNAIADRAMDCRSGERLSDFGVEVVKEMNRLGMMVSIPRKLFYT</sequence>
<gene>
    <name evidence="1" type="ORF">D2962_03105</name>
</gene>
<dbReference type="PANTHER" id="PTHR10443:SF12">
    <property type="entry name" value="DIPEPTIDASE"/>
    <property type="match status" value="1"/>
</dbReference>
<dbReference type="GO" id="GO:0070573">
    <property type="term" value="F:metallodipeptidase activity"/>
    <property type="evidence" value="ECO:0007669"/>
    <property type="project" value="InterPro"/>
</dbReference>
<dbReference type="KEGG" id="bacg:D2962_03105"/>
<dbReference type="PROSITE" id="PS51365">
    <property type="entry name" value="RENAL_DIPEPTIDASE_2"/>
    <property type="match status" value="1"/>
</dbReference>
<dbReference type="InterPro" id="IPR008257">
    <property type="entry name" value="Pept_M19"/>
</dbReference>
<proteinExistence type="predicted"/>
<dbReference type="AlphaFoldDB" id="A0A3G2R2R0"/>
<dbReference type="GO" id="GO:0006508">
    <property type="term" value="P:proteolysis"/>
    <property type="evidence" value="ECO:0007669"/>
    <property type="project" value="InterPro"/>
</dbReference>
<accession>A0A3G2R2R0</accession>
<protein>
    <submittedName>
        <fullName evidence="1">Uncharacterized protein</fullName>
    </submittedName>
</protein>